<dbReference type="EMBL" id="MU032353">
    <property type="protein sequence ID" value="KAF3760336.1"/>
    <property type="molecule type" value="Genomic_DNA"/>
</dbReference>
<dbReference type="RefSeq" id="XP_040771315.1">
    <property type="nucleotide sequence ID" value="XM_040915917.1"/>
</dbReference>
<accession>A0A9P4XSY7</accession>
<dbReference type="Gene3D" id="3.40.50.300">
    <property type="entry name" value="P-loop containing nucleotide triphosphate hydrolases"/>
    <property type="match status" value="1"/>
</dbReference>
<feature type="non-terminal residue" evidence="1">
    <location>
        <position position="197"/>
    </location>
</feature>
<dbReference type="OrthoDB" id="408152at2759"/>
<proteinExistence type="predicted"/>
<dbReference type="Proteomes" id="UP000803844">
    <property type="component" value="Unassembled WGS sequence"/>
</dbReference>
<protein>
    <recommendedName>
        <fullName evidence="3">P-loop containing nucleoside triphosphate hydrolase protein</fullName>
    </recommendedName>
</protein>
<dbReference type="Pfam" id="PF17784">
    <property type="entry name" value="Sulfotransfer_4"/>
    <property type="match status" value="1"/>
</dbReference>
<evidence type="ECO:0000313" key="1">
    <source>
        <dbReference type="EMBL" id="KAF3760336.1"/>
    </source>
</evidence>
<name>A0A9P4XSY7_CRYP1</name>
<dbReference type="GeneID" id="63833046"/>
<dbReference type="AlphaFoldDB" id="A0A9P4XSY7"/>
<sequence>MKVLVLGPPRTGTQSLADALALIGVSPIYHMRDVGKSGHQDLWIQALQAKYESIGHTWGRQDFDELLTGYEGVSDFPAAIFPEELIKSYPEAAIILSTRSEDAWYKSMMSTLWHAHANRPAVSTSRMAPLSERYHTHCWDNDFPANGRKYYQEHNDRVRSLSKGRKFLEYDVKDGWGPLCEFLGVPIPNEPFPRKDD</sequence>
<dbReference type="InterPro" id="IPR027417">
    <property type="entry name" value="P-loop_NTPase"/>
</dbReference>
<gene>
    <name evidence="1" type="ORF">M406DRAFT_232840</name>
</gene>
<evidence type="ECO:0000313" key="2">
    <source>
        <dbReference type="Proteomes" id="UP000803844"/>
    </source>
</evidence>
<dbReference type="PANTHER" id="PTHR36978:SF4">
    <property type="entry name" value="P-LOOP CONTAINING NUCLEOSIDE TRIPHOSPHATE HYDROLASE PROTEIN"/>
    <property type="match status" value="1"/>
</dbReference>
<reference evidence="1" key="1">
    <citation type="journal article" date="2020" name="Phytopathology">
        <title>Genome sequence of the chestnut blight fungus Cryphonectria parasitica EP155: A fundamental resource for an archetypical invasive plant pathogen.</title>
        <authorList>
            <person name="Crouch J.A."/>
            <person name="Dawe A."/>
            <person name="Aerts A."/>
            <person name="Barry K."/>
            <person name="Churchill A.C.L."/>
            <person name="Grimwood J."/>
            <person name="Hillman B."/>
            <person name="Milgroom M.G."/>
            <person name="Pangilinan J."/>
            <person name="Smith M."/>
            <person name="Salamov A."/>
            <person name="Schmutz J."/>
            <person name="Yadav J."/>
            <person name="Grigoriev I.V."/>
            <person name="Nuss D."/>
        </authorList>
    </citation>
    <scope>NUCLEOTIDE SEQUENCE</scope>
    <source>
        <strain evidence="1">EP155</strain>
    </source>
</reference>
<evidence type="ECO:0008006" key="3">
    <source>
        <dbReference type="Google" id="ProtNLM"/>
    </source>
</evidence>
<organism evidence="1 2">
    <name type="scientific">Cryphonectria parasitica (strain ATCC 38755 / EP155)</name>
    <dbReference type="NCBI Taxonomy" id="660469"/>
    <lineage>
        <taxon>Eukaryota</taxon>
        <taxon>Fungi</taxon>
        <taxon>Dikarya</taxon>
        <taxon>Ascomycota</taxon>
        <taxon>Pezizomycotina</taxon>
        <taxon>Sordariomycetes</taxon>
        <taxon>Sordariomycetidae</taxon>
        <taxon>Diaporthales</taxon>
        <taxon>Cryphonectriaceae</taxon>
        <taxon>Cryphonectria-Endothia species complex</taxon>
        <taxon>Cryphonectria</taxon>
    </lineage>
</organism>
<dbReference type="PANTHER" id="PTHR36978">
    <property type="entry name" value="P-LOOP CONTAINING NUCLEOTIDE TRIPHOSPHATE HYDROLASE"/>
    <property type="match status" value="1"/>
</dbReference>
<keyword evidence="2" id="KW-1185">Reference proteome</keyword>
<dbReference type="InterPro" id="IPR040632">
    <property type="entry name" value="Sulfotransfer_4"/>
</dbReference>
<dbReference type="SUPFAM" id="SSF52540">
    <property type="entry name" value="P-loop containing nucleoside triphosphate hydrolases"/>
    <property type="match status" value="1"/>
</dbReference>
<comment type="caution">
    <text evidence="1">The sequence shown here is derived from an EMBL/GenBank/DDBJ whole genome shotgun (WGS) entry which is preliminary data.</text>
</comment>